<reference evidence="3 4" key="1">
    <citation type="submission" date="2016-10" db="EMBL/GenBank/DDBJ databases">
        <authorList>
            <person name="de Groot N.N."/>
        </authorList>
    </citation>
    <scope>NUCLEOTIDE SEQUENCE [LARGE SCALE GENOMIC DNA]</scope>
    <source>
        <strain evidence="3 4">CGMCC 4.2026</strain>
    </source>
</reference>
<name>A0A1H8P2N6_9ACTN</name>
<gene>
    <name evidence="3" type="ORF">SAMN05216267_102456</name>
</gene>
<dbReference type="InterPro" id="IPR007410">
    <property type="entry name" value="LpqE-like"/>
</dbReference>
<dbReference type="AlphaFoldDB" id="A0A1H8P2N6"/>
<dbReference type="InterPro" id="IPR036182">
    <property type="entry name" value="PCuAC_sf"/>
</dbReference>
<organism evidence="3 4">
    <name type="scientific">Actinacidiphila rubida</name>
    <dbReference type="NCBI Taxonomy" id="310780"/>
    <lineage>
        <taxon>Bacteria</taxon>
        <taxon>Bacillati</taxon>
        <taxon>Actinomycetota</taxon>
        <taxon>Actinomycetes</taxon>
        <taxon>Kitasatosporales</taxon>
        <taxon>Streptomycetaceae</taxon>
        <taxon>Actinacidiphila</taxon>
    </lineage>
</organism>
<dbReference type="SUPFAM" id="SSF110087">
    <property type="entry name" value="DR1885-like metal-binding protein"/>
    <property type="match status" value="1"/>
</dbReference>
<accession>A0A1H8P2N6</accession>
<keyword evidence="2" id="KW-0732">Signal</keyword>
<feature type="region of interest" description="Disordered" evidence="1">
    <location>
        <begin position="163"/>
        <end position="205"/>
    </location>
</feature>
<feature type="signal peptide" evidence="2">
    <location>
        <begin position="1"/>
        <end position="26"/>
    </location>
</feature>
<dbReference type="Pfam" id="PF04314">
    <property type="entry name" value="PCuAC"/>
    <property type="match status" value="1"/>
</dbReference>
<evidence type="ECO:0000313" key="3">
    <source>
        <dbReference type="EMBL" id="SEO35803.1"/>
    </source>
</evidence>
<dbReference type="PROSITE" id="PS51257">
    <property type="entry name" value="PROKAR_LIPOPROTEIN"/>
    <property type="match status" value="1"/>
</dbReference>
<sequence>MVRSFRRGALAAVLALTLAPLAAACAAGNDAQTLEVQPDSAQTSTGNVKVQNAYVLTQPTGPATVSARVFNNGPIPQRLQSIALAGAASATLKAADGSPIITVPAHGSLLLGGKGNASATIDTGSEALRDGDVQQATFTFSAAGPLTLPVNVTPAVGFLQPYGPSSLPTTATPAPTGTTTPSTRPNQPATPTTPATPTGSATPTA</sequence>
<evidence type="ECO:0008006" key="5">
    <source>
        <dbReference type="Google" id="ProtNLM"/>
    </source>
</evidence>
<feature type="chain" id="PRO_5010263883" description="Lipoprotein" evidence="2">
    <location>
        <begin position="27"/>
        <end position="205"/>
    </location>
</feature>
<evidence type="ECO:0000313" key="4">
    <source>
        <dbReference type="Proteomes" id="UP000181951"/>
    </source>
</evidence>
<dbReference type="EMBL" id="FODD01000024">
    <property type="protein sequence ID" value="SEO35803.1"/>
    <property type="molecule type" value="Genomic_DNA"/>
</dbReference>
<evidence type="ECO:0000256" key="1">
    <source>
        <dbReference type="SAM" id="MobiDB-lite"/>
    </source>
</evidence>
<proteinExistence type="predicted"/>
<protein>
    <recommendedName>
        <fullName evidence="5">Lipoprotein</fullName>
    </recommendedName>
</protein>
<dbReference type="RefSeq" id="WP_069466413.1">
    <property type="nucleotide sequence ID" value="NZ_FODD01000024.1"/>
</dbReference>
<dbReference type="Proteomes" id="UP000181951">
    <property type="component" value="Unassembled WGS sequence"/>
</dbReference>
<evidence type="ECO:0000256" key="2">
    <source>
        <dbReference type="SAM" id="SignalP"/>
    </source>
</evidence>
<keyword evidence="4" id="KW-1185">Reference proteome</keyword>